<dbReference type="InterPro" id="IPR013320">
    <property type="entry name" value="ConA-like_dom_sf"/>
</dbReference>
<proteinExistence type="predicted"/>
<evidence type="ECO:0000256" key="3">
    <source>
        <dbReference type="ARBA" id="ARBA00022729"/>
    </source>
</evidence>
<evidence type="ECO:0000256" key="4">
    <source>
        <dbReference type="ARBA" id="ARBA00022989"/>
    </source>
</evidence>
<dbReference type="GO" id="GO:0000139">
    <property type="term" value="C:Golgi membrane"/>
    <property type="evidence" value="ECO:0007669"/>
    <property type="project" value="TreeGrafter"/>
</dbReference>
<dbReference type="FunCoup" id="A0A1E5RDX6">
    <property type="interactions" value="156"/>
</dbReference>
<dbReference type="GO" id="GO:0005793">
    <property type="term" value="C:endoplasmic reticulum-Golgi intermediate compartment"/>
    <property type="evidence" value="ECO:0007669"/>
    <property type="project" value="TreeGrafter"/>
</dbReference>
<evidence type="ECO:0000256" key="5">
    <source>
        <dbReference type="ARBA" id="ARBA00023136"/>
    </source>
</evidence>
<evidence type="ECO:0000313" key="9">
    <source>
        <dbReference type="EMBL" id="OEJ85112.1"/>
    </source>
</evidence>
<reference evidence="10" key="1">
    <citation type="journal article" date="2016" name="Genome Announc.">
        <title>Genome sequences of three species of Hanseniaspora isolated from spontaneous wine fermentations.</title>
        <authorList>
            <person name="Sternes P.R."/>
            <person name="Lee D."/>
            <person name="Kutyna D.R."/>
            <person name="Borneman A.R."/>
        </authorList>
    </citation>
    <scope>NUCLEOTIDE SEQUENCE [LARGE SCALE GENOMIC DNA]</scope>
    <source>
        <strain evidence="10">AWRI3579</strain>
    </source>
</reference>
<feature type="domain" description="L-type lectin-like" evidence="8">
    <location>
        <begin position="39"/>
        <end position="265"/>
    </location>
</feature>
<dbReference type="Proteomes" id="UP000095728">
    <property type="component" value="Unassembled WGS sequence"/>
</dbReference>
<dbReference type="Pfam" id="PF03388">
    <property type="entry name" value="Lectin_leg-like"/>
    <property type="match status" value="1"/>
</dbReference>
<keyword evidence="4 6" id="KW-1133">Transmembrane helix</keyword>
<dbReference type="PROSITE" id="PS51328">
    <property type="entry name" value="L_LECTIN_LIKE"/>
    <property type="match status" value="1"/>
</dbReference>
<feature type="chain" id="PRO_5009184705" evidence="7">
    <location>
        <begin position="26"/>
        <end position="462"/>
    </location>
</feature>
<dbReference type="PANTHER" id="PTHR12223">
    <property type="entry name" value="VESICULAR MANNOSE-BINDING LECTIN"/>
    <property type="match status" value="1"/>
</dbReference>
<dbReference type="GO" id="GO:0005789">
    <property type="term" value="C:endoplasmic reticulum membrane"/>
    <property type="evidence" value="ECO:0007669"/>
    <property type="project" value="TreeGrafter"/>
</dbReference>
<feature type="transmembrane region" description="Helical" evidence="6">
    <location>
        <begin position="427"/>
        <end position="450"/>
    </location>
</feature>
<comment type="subcellular location">
    <subcellularLocation>
        <location evidence="1">Membrane</location>
        <topology evidence="1">Single-pass type I membrane protein</topology>
    </subcellularLocation>
</comment>
<evidence type="ECO:0000259" key="8">
    <source>
        <dbReference type="PROSITE" id="PS51328"/>
    </source>
</evidence>
<dbReference type="PANTHER" id="PTHR12223:SF28">
    <property type="entry name" value="LECTIN, MANNOSE BINDING 1 LIKE"/>
    <property type="match status" value="1"/>
</dbReference>
<gene>
    <name evidence="9" type="ORF">AWRI3579_g1971</name>
</gene>
<sequence>MYTRFSLSFAFLLFLGITQFFTVEAHSSASKGSSSGHSDAELLNSVMSLPDLIKAKKNPPSYDFFQSATLEEGRIVLTPEPSTSGSIWTKSSMAMPDAFTIEWVFRSVDFQGKTDGGLALWVTDSQVTNPYLTSENVADFKFNGLMLYIDNNGPSGSSQIRGIVNDNNAKQFSTMQEFYDNEFGSCLLGGYQDSSVPITARLTYDNSGDTNFIKLQIDNRVCFQTRQISLAKGLNKKNLKIGASAQNGQNNEESFEILKLHYYEGVVQDSLIPNIRQMQQPKYVTKVVNQDTGDVTFVERKPGMLGDSELTLSAIYEKLNKIEGKVLANDVGIIYQEIENLVTINKQQSKRIEALINALSSSTLASTSSSNDKNSASQSGNLDMDNFKDFIKMDEKLEKLLAEQEKLREMTKLEKQTKLESHHFDDLFYKLLLWISPLVIVMMVMAYYTFRIKQEIVKTKLL</sequence>
<evidence type="ECO:0000256" key="6">
    <source>
        <dbReference type="SAM" id="Phobius"/>
    </source>
</evidence>
<comment type="caution">
    <text evidence="9">The sequence shown here is derived from an EMBL/GenBank/DDBJ whole genome shotgun (WGS) entry which is preliminary data.</text>
</comment>
<dbReference type="GO" id="GO:0005537">
    <property type="term" value="F:D-mannose binding"/>
    <property type="evidence" value="ECO:0007669"/>
    <property type="project" value="TreeGrafter"/>
</dbReference>
<dbReference type="InterPro" id="IPR005052">
    <property type="entry name" value="Lectin_leg"/>
</dbReference>
<dbReference type="EMBL" id="LPNM01000007">
    <property type="protein sequence ID" value="OEJ85112.1"/>
    <property type="molecule type" value="Genomic_DNA"/>
</dbReference>
<dbReference type="Gene3D" id="2.60.120.200">
    <property type="match status" value="1"/>
</dbReference>
<dbReference type="AlphaFoldDB" id="A0A1E5RDX6"/>
<dbReference type="GO" id="GO:0006888">
    <property type="term" value="P:endoplasmic reticulum to Golgi vesicle-mediated transport"/>
    <property type="evidence" value="ECO:0007669"/>
    <property type="project" value="TreeGrafter"/>
</dbReference>
<evidence type="ECO:0000256" key="7">
    <source>
        <dbReference type="SAM" id="SignalP"/>
    </source>
</evidence>
<dbReference type="STRING" id="56408.A0A1E5RDX6"/>
<dbReference type="InterPro" id="IPR051136">
    <property type="entry name" value="Intracellular_Lectin-GPT"/>
</dbReference>
<dbReference type="GO" id="GO:0030134">
    <property type="term" value="C:COPII-coated ER to Golgi transport vesicle"/>
    <property type="evidence" value="ECO:0007669"/>
    <property type="project" value="TreeGrafter"/>
</dbReference>
<keyword evidence="2 6" id="KW-0812">Transmembrane</keyword>
<evidence type="ECO:0000256" key="1">
    <source>
        <dbReference type="ARBA" id="ARBA00004479"/>
    </source>
</evidence>
<dbReference type="SUPFAM" id="SSF49899">
    <property type="entry name" value="Concanavalin A-like lectins/glucanases"/>
    <property type="match status" value="1"/>
</dbReference>
<dbReference type="OrthoDB" id="10265193at2759"/>
<keyword evidence="5 6" id="KW-0472">Membrane</keyword>
<keyword evidence="10" id="KW-1185">Reference proteome</keyword>
<name>A0A1E5RDX6_9ASCO</name>
<keyword evidence="3 7" id="KW-0732">Signal</keyword>
<protein>
    <submittedName>
        <fullName evidence="9">Protein EMP47</fullName>
    </submittedName>
</protein>
<dbReference type="InParanoid" id="A0A1E5RDX6"/>
<accession>A0A1E5RDX6</accession>
<evidence type="ECO:0000313" key="10">
    <source>
        <dbReference type="Proteomes" id="UP000095728"/>
    </source>
</evidence>
<feature type="signal peptide" evidence="7">
    <location>
        <begin position="1"/>
        <end position="25"/>
    </location>
</feature>
<evidence type="ECO:0000256" key="2">
    <source>
        <dbReference type="ARBA" id="ARBA00022692"/>
    </source>
</evidence>
<organism evidence="9 10">
    <name type="scientific">Hanseniaspora osmophila</name>
    <dbReference type="NCBI Taxonomy" id="56408"/>
    <lineage>
        <taxon>Eukaryota</taxon>
        <taxon>Fungi</taxon>
        <taxon>Dikarya</taxon>
        <taxon>Ascomycota</taxon>
        <taxon>Saccharomycotina</taxon>
        <taxon>Saccharomycetes</taxon>
        <taxon>Saccharomycodales</taxon>
        <taxon>Saccharomycodaceae</taxon>
        <taxon>Hanseniaspora</taxon>
    </lineage>
</organism>